<name>A0A5B9QKP7_9BACT</name>
<dbReference type="SUPFAM" id="SSF48371">
    <property type="entry name" value="ARM repeat"/>
    <property type="match status" value="1"/>
</dbReference>
<evidence type="ECO:0008006" key="3">
    <source>
        <dbReference type="Google" id="ProtNLM"/>
    </source>
</evidence>
<dbReference type="Proteomes" id="UP000325286">
    <property type="component" value="Chromosome"/>
</dbReference>
<protein>
    <recommendedName>
        <fullName evidence="3">HEAT repeat protein</fullName>
    </recommendedName>
</protein>
<evidence type="ECO:0000313" key="1">
    <source>
        <dbReference type="EMBL" id="QEG39464.1"/>
    </source>
</evidence>
<gene>
    <name evidence="1" type="ORF">UC8_14590</name>
</gene>
<dbReference type="OrthoDB" id="279649at2"/>
<dbReference type="RefSeq" id="WP_068131424.1">
    <property type="nucleotide sequence ID" value="NZ_CP042914.1"/>
</dbReference>
<accession>A0A5B9QKP7</accession>
<dbReference type="InterPro" id="IPR016024">
    <property type="entry name" value="ARM-type_fold"/>
</dbReference>
<evidence type="ECO:0000313" key="2">
    <source>
        <dbReference type="Proteomes" id="UP000325286"/>
    </source>
</evidence>
<dbReference type="InterPro" id="IPR011989">
    <property type="entry name" value="ARM-like"/>
</dbReference>
<dbReference type="Gene3D" id="1.25.10.10">
    <property type="entry name" value="Leucine-rich Repeat Variant"/>
    <property type="match status" value="1"/>
</dbReference>
<dbReference type="Pfam" id="PF13646">
    <property type="entry name" value="HEAT_2"/>
    <property type="match status" value="1"/>
</dbReference>
<proteinExistence type="predicted"/>
<organism evidence="1 2">
    <name type="scientific">Roseimaritima ulvae</name>
    <dbReference type="NCBI Taxonomy" id="980254"/>
    <lineage>
        <taxon>Bacteria</taxon>
        <taxon>Pseudomonadati</taxon>
        <taxon>Planctomycetota</taxon>
        <taxon>Planctomycetia</taxon>
        <taxon>Pirellulales</taxon>
        <taxon>Pirellulaceae</taxon>
        <taxon>Roseimaritima</taxon>
    </lineage>
</organism>
<sequence>MEGSVVEWVRALASTDKSQRAAAAAALARSTQPLSPAIVPLVLAAGQRDDETRMWAADALETAGPPAVADVQRLVAVLATPAEASDGESAYWAAKLLGRLGPAAAAATAALAKALEQSPYLAVREQAATALGRIGPAAAASTPVLQQAAGESSPRLVRLALAALESIRGMAA</sequence>
<dbReference type="AlphaFoldDB" id="A0A5B9QKP7"/>
<dbReference type="KEGG" id="rul:UC8_14590"/>
<reference evidence="1 2" key="1">
    <citation type="submission" date="2019-08" db="EMBL/GenBank/DDBJ databases">
        <title>Deep-cultivation of Planctomycetes and their phenomic and genomic characterization uncovers novel biology.</title>
        <authorList>
            <person name="Wiegand S."/>
            <person name="Jogler M."/>
            <person name="Boedeker C."/>
            <person name="Pinto D."/>
            <person name="Vollmers J."/>
            <person name="Rivas-Marin E."/>
            <person name="Kohn T."/>
            <person name="Peeters S.H."/>
            <person name="Heuer A."/>
            <person name="Rast P."/>
            <person name="Oberbeckmann S."/>
            <person name="Bunk B."/>
            <person name="Jeske O."/>
            <person name="Meyerdierks A."/>
            <person name="Storesund J.E."/>
            <person name="Kallscheuer N."/>
            <person name="Luecker S."/>
            <person name="Lage O.M."/>
            <person name="Pohl T."/>
            <person name="Merkel B.J."/>
            <person name="Hornburger P."/>
            <person name="Mueller R.-W."/>
            <person name="Bruemmer F."/>
            <person name="Labrenz M."/>
            <person name="Spormann A.M."/>
            <person name="Op den Camp H."/>
            <person name="Overmann J."/>
            <person name="Amann R."/>
            <person name="Jetten M.S.M."/>
            <person name="Mascher T."/>
            <person name="Medema M.H."/>
            <person name="Devos D.P."/>
            <person name="Kaster A.-K."/>
            <person name="Ovreas L."/>
            <person name="Rohde M."/>
            <person name="Galperin M.Y."/>
            <person name="Jogler C."/>
        </authorList>
    </citation>
    <scope>NUCLEOTIDE SEQUENCE [LARGE SCALE GENOMIC DNA]</scope>
    <source>
        <strain evidence="1 2">UC8</strain>
    </source>
</reference>
<keyword evidence="2" id="KW-1185">Reference proteome</keyword>
<dbReference type="EMBL" id="CP042914">
    <property type="protein sequence ID" value="QEG39464.1"/>
    <property type="molecule type" value="Genomic_DNA"/>
</dbReference>